<evidence type="ECO:0000313" key="3">
    <source>
        <dbReference type="EMBL" id="ESP00161.1"/>
    </source>
</evidence>
<dbReference type="PANTHER" id="PTHR19143">
    <property type="entry name" value="FIBRINOGEN/TENASCIN/ANGIOPOEITIN"/>
    <property type="match status" value="1"/>
</dbReference>
<dbReference type="InterPro" id="IPR050373">
    <property type="entry name" value="Fibrinogen_C-term_domain"/>
</dbReference>
<dbReference type="GeneID" id="20242362"/>
<proteinExistence type="predicted"/>
<dbReference type="RefSeq" id="XP_009049124.1">
    <property type="nucleotide sequence ID" value="XM_009050876.1"/>
</dbReference>
<dbReference type="KEGG" id="lgi:LOTGIDRAFT_173396"/>
<dbReference type="InterPro" id="IPR002181">
    <property type="entry name" value="Fibrinogen_a/b/g_C_dom"/>
</dbReference>
<sequence length="350" mass="39620">MVWFPLIRVVFLISLLFMELIVADNSVTYLKTDVRVIDCDLNPQLASRNTTTQLGCSIWCSKVEECERYKFCPFSDGKSGGECVLHTSHDDCLSQDVNHTCVCMIKKSLKYGNGTYTCQSGFYGSHCENIVKDCTHASEIPEMNDNAIKLMFVQPTLATKPFQIYCRTAPKPLVLVSLRMYSSVCCNLFNKSWAEYRDGFGSLLSGYWLGLQKLYLLVNEPGRNASFQVVVRNSLLTCVNLYSELRITDEDDGFRISLGRLSNVTDMSSCQEGMRQTNLEAEGQPFSTYDRYNGSYNCPEVMQSGWWFAENSLCTSTNVNGDFKFSGRSSISWLPDFNVYAVTFVEITIR</sequence>
<dbReference type="STRING" id="225164.V4AYI8"/>
<dbReference type="InterPro" id="IPR014716">
    <property type="entry name" value="Fibrinogen_a/b/g_C_1"/>
</dbReference>
<dbReference type="GO" id="GO:0005615">
    <property type="term" value="C:extracellular space"/>
    <property type="evidence" value="ECO:0007669"/>
    <property type="project" value="TreeGrafter"/>
</dbReference>
<dbReference type="HOGENOM" id="CLU_060190_0_0_1"/>
<reference evidence="3 4" key="1">
    <citation type="journal article" date="2013" name="Nature">
        <title>Insights into bilaterian evolution from three spiralian genomes.</title>
        <authorList>
            <person name="Simakov O."/>
            <person name="Marletaz F."/>
            <person name="Cho S.J."/>
            <person name="Edsinger-Gonzales E."/>
            <person name="Havlak P."/>
            <person name="Hellsten U."/>
            <person name="Kuo D.H."/>
            <person name="Larsson T."/>
            <person name="Lv J."/>
            <person name="Arendt D."/>
            <person name="Savage R."/>
            <person name="Osoegawa K."/>
            <person name="de Jong P."/>
            <person name="Grimwood J."/>
            <person name="Chapman J.A."/>
            <person name="Shapiro H."/>
            <person name="Aerts A."/>
            <person name="Otillar R.P."/>
            <person name="Terry A.Y."/>
            <person name="Boore J.L."/>
            <person name="Grigoriev I.V."/>
            <person name="Lindberg D.R."/>
            <person name="Seaver E.C."/>
            <person name="Weisblat D.A."/>
            <person name="Putnam N.H."/>
            <person name="Rokhsar D.S."/>
        </authorList>
    </citation>
    <scope>NUCLEOTIDE SEQUENCE [LARGE SCALE GENOMIC DNA]</scope>
</reference>
<protein>
    <recommendedName>
        <fullName evidence="2">Fibrinogen C-terminal domain-containing protein</fullName>
    </recommendedName>
</protein>
<dbReference type="InterPro" id="IPR036056">
    <property type="entry name" value="Fibrinogen-like_C"/>
</dbReference>
<dbReference type="AlphaFoldDB" id="V4AYI8"/>
<organism evidence="3 4">
    <name type="scientific">Lottia gigantea</name>
    <name type="common">Giant owl limpet</name>
    <dbReference type="NCBI Taxonomy" id="225164"/>
    <lineage>
        <taxon>Eukaryota</taxon>
        <taxon>Metazoa</taxon>
        <taxon>Spiralia</taxon>
        <taxon>Lophotrochozoa</taxon>
        <taxon>Mollusca</taxon>
        <taxon>Gastropoda</taxon>
        <taxon>Patellogastropoda</taxon>
        <taxon>Lottioidea</taxon>
        <taxon>Lottiidae</taxon>
        <taxon>Lottia</taxon>
    </lineage>
</organism>
<dbReference type="SUPFAM" id="SSF56496">
    <property type="entry name" value="Fibrinogen C-terminal domain-like"/>
    <property type="match status" value="1"/>
</dbReference>
<dbReference type="OrthoDB" id="6514358at2759"/>
<dbReference type="SMART" id="SM00186">
    <property type="entry name" value="FBG"/>
    <property type="match status" value="1"/>
</dbReference>
<feature type="chain" id="PRO_5004716445" description="Fibrinogen C-terminal domain-containing protein" evidence="1">
    <location>
        <begin position="24"/>
        <end position="350"/>
    </location>
</feature>
<dbReference type="CTD" id="20242362"/>
<dbReference type="Gene3D" id="3.90.215.10">
    <property type="entry name" value="Gamma Fibrinogen, chain A, domain 1"/>
    <property type="match status" value="1"/>
</dbReference>
<evidence type="ECO:0000313" key="4">
    <source>
        <dbReference type="Proteomes" id="UP000030746"/>
    </source>
</evidence>
<feature type="domain" description="Fibrinogen C-terminal" evidence="2">
    <location>
        <begin position="125"/>
        <end position="350"/>
    </location>
</feature>
<dbReference type="PROSITE" id="PS51406">
    <property type="entry name" value="FIBRINOGEN_C_2"/>
    <property type="match status" value="1"/>
</dbReference>
<evidence type="ECO:0000259" key="2">
    <source>
        <dbReference type="PROSITE" id="PS51406"/>
    </source>
</evidence>
<evidence type="ECO:0000256" key="1">
    <source>
        <dbReference type="SAM" id="SignalP"/>
    </source>
</evidence>
<feature type="signal peptide" evidence="1">
    <location>
        <begin position="1"/>
        <end position="23"/>
    </location>
</feature>
<keyword evidence="1" id="KW-0732">Signal</keyword>
<dbReference type="Pfam" id="PF00147">
    <property type="entry name" value="Fibrinogen_C"/>
    <property type="match status" value="1"/>
</dbReference>
<dbReference type="EMBL" id="KB200828">
    <property type="protein sequence ID" value="ESP00161.1"/>
    <property type="molecule type" value="Genomic_DNA"/>
</dbReference>
<dbReference type="OMA" id="GPWWFQD"/>
<keyword evidence="4" id="KW-1185">Reference proteome</keyword>
<gene>
    <name evidence="3" type="ORF">LOTGIDRAFT_173396</name>
</gene>
<name>V4AYI8_LOTGI</name>
<dbReference type="Proteomes" id="UP000030746">
    <property type="component" value="Unassembled WGS sequence"/>
</dbReference>
<accession>V4AYI8</accession>